<proteinExistence type="predicted"/>
<dbReference type="GO" id="GO:0005829">
    <property type="term" value="C:cytosol"/>
    <property type="evidence" value="ECO:0007669"/>
    <property type="project" value="TreeGrafter"/>
</dbReference>
<dbReference type="SMART" id="SM00448">
    <property type="entry name" value="REC"/>
    <property type="match status" value="1"/>
</dbReference>
<dbReference type="SMART" id="SM00862">
    <property type="entry name" value="Trans_reg_C"/>
    <property type="match status" value="1"/>
</dbReference>
<evidence type="ECO:0000256" key="3">
    <source>
        <dbReference type="ARBA" id="ARBA00023015"/>
    </source>
</evidence>
<dbReference type="CDD" id="cd00383">
    <property type="entry name" value="trans_reg_C"/>
    <property type="match status" value="1"/>
</dbReference>
<dbReference type="Gene3D" id="6.10.250.690">
    <property type="match status" value="1"/>
</dbReference>
<dbReference type="Gene3D" id="1.10.10.10">
    <property type="entry name" value="Winged helix-like DNA-binding domain superfamily/Winged helix DNA-binding domain"/>
    <property type="match status" value="1"/>
</dbReference>
<evidence type="ECO:0000259" key="8">
    <source>
        <dbReference type="PROSITE" id="PS50110"/>
    </source>
</evidence>
<sequence length="230" mass="25659">MPRPQALIVEDTEEFARMGRKVLEQEGFEVTHAVSAEAGLALVPGSSFELYLVDVTLPGMDGFEFCRRLRESSDAYVIMVTGRDADAEKVVGFRMGADDYVTKPYSPLELSARILAMRRRPRAAPQTDGQARSFGRLELDADGREVRVDGQLVELTRIEFDLLAVLSSAPKRVFTRAQLLETVWGYSDGDDHVVNVHMGNMRRKLRAHGDDVDLIRTVRGVGYKFDPAAL</sequence>
<dbReference type="Pfam" id="PF00072">
    <property type="entry name" value="Response_reg"/>
    <property type="match status" value="1"/>
</dbReference>
<evidence type="ECO:0000256" key="7">
    <source>
        <dbReference type="PROSITE-ProRule" id="PRU01091"/>
    </source>
</evidence>
<evidence type="ECO:0000313" key="11">
    <source>
        <dbReference type="Proteomes" id="UP001139485"/>
    </source>
</evidence>
<dbReference type="GO" id="GO:0000976">
    <property type="term" value="F:transcription cis-regulatory region binding"/>
    <property type="evidence" value="ECO:0007669"/>
    <property type="project" value="TreeGrafter"/>
</dbReference>
<keyword evidence="5" id="KW-0804">Transcription</keyword>
<dbReference type="Pfam" id="PF00486">
    <property type="entry name" value="Trans_reg_C"/>
    <property type="match status" value="1"/>
</dbReference>
<dbReference type="InterPro" id="IPR036388">
    <property type="entry name" value="WH-like_DNA-bd_sf"/>
</dbReference>
<dbReference type="GO" id="GO:0032993">
    <property type="term" value="C:protein-DNA complex"/>
    <property type="evidence" value="ECO:0007669"/>
    <property type="project" value="TreeGrafter"/>
</dbReference>
<evidence type="ECO:0000256" key="1">
    <source>
        <dbReference type="ARBA" id="ARBA00022553"/>
    </source>
</evidence>
<dbReference type="Proteomes" id="UP001139485">
    <property type="component" value="Unassembled WGS sequence"/>
</dbReference>
<dbReference type="FunFam" id="1.10.10.10:FF:000018">
    <property type="entry name" value="DNA-binding response regulator ResD"/>
    <property type="match status" value="1"/>
</dbReference>
<dbReference type="AlphaFoldDB" id="A0A9X2D4T0"/>
<keyword evidence="11" id="KW-1185">Reference proteome</keyword>
<dbReference type="GO" id="GO:0000156">
    <property type="term" value="F:phosphorelay response regulator activity"/>
    <property type="evidence" value="ECO:0007669"/>
    <property type="project" value="TreeGrafter"/>
</dbReference>
<dbReference type="EMBL" id="JAMOIL010000002">
    <property type="protein sequence ID" value="MCM0619156.1"/>
    <property type="molecule type" value="Genomic_DNA"/>
</dbReference>
<dbReference type="Gene3D" id="3.40.50.2300">
    <property type="match status" value="1"/>
</dbReference>
<comment type="caution">
    <text evidence="10">The sequence shown here is derived from an EMBL/GenBank/DDBJ whole genome shotgun (WGS) entry which is preliminary data.</text>
</comment>
<dbReference type="InterPro" id="IPR011006">
    <property type="entry name" value="CheY-like_superfamily"/>
</dbReference>
<feature type="DNA-binding region" description="OmpR/PhoB-type" evidence="7">
    <location>
        <begin position="129"/>
        <end position="227"/>
    </location>
</feature>
<feature type="domain" description="OmpR/PhoB-type" evidence="9">
    <location>
        <begin position="129"/>
        <end position="227"/>
    </location>
</feature>
<evidence type="ECO:0000313" key="10">
    <source>
        <dbReference type="EMBL" id="MCM0619156.1"/>
    </source>
</evidence>
<keyword evidence="4 7" id="KW-0238">DNA-binding</keyword>
<name>A0A9X2D4T0_9ACTN</name>
<gene>
    <name evidence="10" type="ORF">M8330_02455</name>
</gene>
<dbReference type="RefSeq" id="WP_250826053.1">
    <property type="nucleotide sequence ID" value="NZ_JAMOIL010000002.1"/>
</dbReference>
<feature type="modified residue" description="4-aspartylphosphate" evidence="6">
    <location>
        <position position="54"/>
    </location>
</feature>
<dbReference type="InterPro" id="IPR001789">
    <property type="entry name" value="Sig_transdc_resp-reg_receiver"/>
</dbReference>
<organism evidence="10 11">
    <name type="scientific">Nocardioides bruguierae</name>
    <dbReference type="NCBI Taxonomy" id="2945102"/>
    <lineage>
        <taxon>Bacteria</taxon>
        <taxon>Bacillati</taxon>
        <taxon>Actinomycetota</taxon>
        <taxon>Actinomycetes</taxon>
        <taxon>Propionibacteriales</taxon>
        <taxon>Nocardioidaceae</taxon>
        <taxon>Nocardioides</taxon>
    </lineage>
</organism>
<protein>
    <submittedName>
        <fullName evidence="10">Response regulator transcription factor</fullName>
    </submittedName>
</protein>
<dbReference type="InterPro" id="IPR039420">
    <property type="entry name" value="WalR-like"/>
</dbReference>
<accession>A0A9X2D4T0</accession>
<evidence type="ECO:0000256" key="5">
    <source>
        <dbReference type="ARBA" id="ARBA00023163"/>
    </source>
</evidence>
<dbReference type="SUPFAM" id="SSF52172">
    <property type="entry name" value="CheY-like"/>
    <property type="match status" value="1"/>
</dbReference>
<dbReference type="PANTHER" id="PTHR48111">
    <property type="entry name" value="REGULATOR OF RPOS"/>
    <property type="match status" value="1"/>
</dbReference>
<keyword evidence="1 6" id="KW-0597">Phosphoprotein</keyword>
<dbReference type="CDD" id="cd17574">
    <property type="entry name" value="REC_OmpR"/>
    <property type="match status" value="1"/>
</dbReference>
<dbReference type="InterPro" id="IPR001867">
    <property type="entry name" value="OmpR/PhoB-type_DNA-bd"/>
</dbReference>
<feature type="domain" description="Response regulatory" evidence="8">
    <location>
        <begin position="5"/>
        <end position="118"/>
    </location>
</feature>
<dbReference type="PANTHER" id="PTHR48111:SF4">
    <property type="entry name" value="DNA-BINDING DUAL TRANSCRIPTIONAL REGULATOR OMPR"/>
    <property type="match status" value="1"/>
</dbReference>
<evidence type="ECO:0000259" key="9">
    <source>
        <dbReference type="PROSITE" id="PS51755"/>
    </source>
</evidence>
<dbReference type="PROSITE" id="PS51755">
    <property type="entry name" value="OMPR_PHOB"/>
    <property type="match status" value="1"/>
</dbReference>
<evidence type="ECO:0000256" key="6">
    <source>
        <dbReference type="PROSITE-ProRule" id="PRU00169"/>
    </source>
</evidence>
<dbReference type="PROSITE" id="PS50110">
    <property type="entry name" value="RESPONSE_REGULATORY"/>
    <property type="match status" value="1"/>
</dbReference>
<dbReference type="GO" id="GO:0006355">
    <property type="term" value="P:regulation of DNA-templated transcription"/>
    <property type="evidence" value="ECO:0007669"/>
    <property type="project" value="InterPro"/>
</dbReference>
<evidence type="ECO:0000256" key="4">
    <source>
        <dbReference type="ARBA" id="ARBA00023125"/>
    </source>
</evidence>
<evidence type="ECO:0000256" key="2">
    <source>
        <dbReference type="ARBA" id="ARBA00023012"/>
    </source>
</evidence>
<reference evidence="10" key="1">
    <citation type="submission" date="2022-05" db="EMBL/GenBank/DDBJ databases">
        <authorList>
            <person name="Tuo L."/>
        </authorList>
    </citation>
    <scope>NUCLEOTIDE SEQUENCE</scope>
    <source>
        <strain evidence="10">BSK12Z-4</strain>
    </source>
</reference>
<keyword evidence="3" id="KW-0805">Transcription regulation</keyword>
<keyword evidence="2" id="KW-0902">Two-component regulatory system</keyword>